<evidence type="ECO:0000313" key="3">
    <source>
        <dbReference type="Proteomes" id="UP000264541"/>
    </source>
</evidence>
<evidence type="ECO:0008006" key="4">
    <source>
        <dbReference type="Google" id="ProtNLM"/>
    </source>
</evidence>
<dbReference type="InterPro" id="IPR025552">
    <property type="entry name" value="YkyB"/>
</dbReference>
<evidence type="ECO:0000256" key="1">
    <source>
        <dbReference type="SAM" id="MobiDB-lite"/>
    </source>
</evidence>
<proteinExistence type="predicted"/>
<protein>
    <recommendedName>
        <fullName evidence="4">YkyB-like protein</fullName>
    </recommendedName>
</protein>
<reference evidence="2 3" key="1">
    <citation type="submission" date="2018-08" db="EMBL/GenBank/DDBJ databases">
        <title>Bacillus chawlae sp. nov., Bacillus glennii sp. nov., and Bacillus saganii sp. nov. Isolated from the Vehicle Assembly Building at Kennedy Space Center where the Viking Spacecraft were Assembled.</title>
        <authorList>
            <person name="Seuylemezian A."/>
            <person name="Vaishampayan P."/>
        </authorList>
    </citation>
    <scope>NUCLEOTIDE SEQUENCE [LARGE SCALE GENOMIC DNA]</scope>
    <source>
        <strain evidence="2 3">V47-23a</strain>
    </source>
</reference>
<dbReference type="OrthoDB" id="2360869at2"/>
<dbReference type="Proteomes" id="UP000264541">
    <property type="component" value="Unassembled WGS sequence"/>
</dbReference>
<evidence type="ECO:0000313" key="2">
    <source>
        <dbReference type="EMBL" id="RFU71081.1"/>
    </source>
</evidence>
<organism evidence="2 3">
    <name type="scientific">Peribacillus saganii</name>
    <dbReference type="NCBI Taxonomy" id="2303992"/>
    <lineage>
        <taxon>Bacteria</taxon>
        <taxon>Bacillati</taxon>
        <taxon>Bacillota</taxon>
        <taxon>Bacilli</taxon>
        <taxon>Bacillales</taxon>
        <taxon>Bacillaceae</taxon>
        <taxon>Peribacillus</taxon>
    </lineage>
</organism>
<name>A0A372LSA2_9BACI</name>
<sequence length="168" mass="18780">MDQTNKITNPQQETAGLLEQAIFVVNKHAKTAPSPKSLYELKRLSLQKLVKEGKASKVGLHFSDNPRLACQQSDVIIKCGDYIFHLPPSKEDLKTLPHLGNRAVSLRNPKASLSLSKAKQILEAYIGKMPDRAPKSPKSQNQSRPNKKSIDKFHNPFPSTFLGKGYKY</sequence>
<dbReference type="Pfam" id="PF14177">
    <property type="entry name" value="YkyB"/>
    <property type="match status" value="1"/>
</dbReference>
<dbReference type="AlphaFoldDB" id="A0A372LSA2"/>
<dbReference type="RefSeq" id="WP_117325308.1">
    <property type="nucleotide sequence ID" value="NZ_QVTE01000008.1"/>
</dbReference>
<feature type="region of interest" description="Disordered" evidence="1">
    <location>
        <begin position="128"/>
        <end position="168"/>
    </location>
</feature>
<dbReference type="EMBL" id="QVTE01000008">
    <property type="protein sequence ID" value="RFU71081.1"/>
    <property type="molecule type" value="Genomic_DNA"/>
</dbReference>
<comment type="caution">
    <text evidence="2">The sequence shown here is derived from an EMBL/GenBank/DDBJ whole genome shotgun (WGS) entry which is preliminary data.</text>
</comment>
<keyword evidence="3" id="KW-1185">Reference proteome</keyword>
<accession>A0A372LSA2</accession>
<gene>
    <name evidence="2" type="ORF">D0469_03850</name>
</gene>